<evidence type="ECO:0000313" key="2">
    <source>
        <dbReference type="Proteomes" id="UP000276260"/>
    </source>
</evidence>
<accession>A0A3P3QRD8</accession>
<dbReference type="OrthoDB" id="7210484at2"/>
<protein>
    <submittedName>
        <fullName evidence="1">Phosphotyrosine protein phosphatase</fullName>
    </submittedName>
</protein>
<dbReference type="Proteomes" id="UP000276260">
    <property type="component" value="Unassembled WGS sequence"/>
</dbReference>
<dbReference type="AlphaFoldDB" id="A0A3P3QRD8"/>
<comment type="caution">
    <text evidence="1">The sequence shown here is derived from an EMBL/GenBank/DDBJ whole genome shotgun (WGS) entry which is preliminary data.</text>
</comment>
<dbReference type="Gene3D" id="3.40.50.2300">
    <property type="match status" value="1"/>
</dbReference>
<sequence>MTIEGLNHLEWYLHMNILFLCTSNLNRSRTAEDFFRSTCAAHQYKSAGLSQKYCQKHGTTLCTIEMLAWADRIFVMEGMHVQRIAEHAGEAYLNKLEVLNIDDVYQYMQPELIQALLASDKLRFLLT</sequence>
<dbReference type="SUPFAM" id="SSF52788">
    <property type="entry name" value="Phosphotyrosine protein phosphatases I"/>
    <property type="match status" value="1"/>
</dbReference>
<organism evidence="1 2">
    <name type="scientific">Rheinheimera mesophila</name>
    <dbReference type="NCBI Taxonomy" id="1547515"/>
    <lineage>
        <taxon>Bacteria</taxon>
        <taxon>Pseudomonadati</taxon>
        <taxon>Pseudomonadota</taxon>
        <taxon>Gammaproteobacteria</taxon>
        <taxon>Chromatiales</taxon>
        <taxon>Chromatiaceae</taxon>
        <taxon>Rheinheimera</taxon>
    </lineage>
</organism>
<evidence type="ECO:0000313" key="1">
    <source>
        <dbReference type="EMBL" id="RRJ23754.1"/>
    </source>
</evidence>
<dbReference type="InterPro" id="IPR036196">
    <property type="entry name" value="Ptyr_pPase_sf"/>
</dbReference>
<keyword evidence="2" id="KW-1185">Reference proteome</keyword>
<name>A0A3P3QRD8_9GAMM</name>
<dbReference type="EMBL" id="RRCF01000001">
    <property type="protein sequence ID" value="RRJ23754.1"/>
    <property type="molecule type" value="Genomic_DNA"/>
</dbReference>
<reference evidence="1 2" key="1">
    <citation type="submission" date="2018-11" db="EMBL/GenBank/DDBJ databases">
        <title>Draft genome analysis of Rheinheimera mesophila isolated from an industrial waste site.</title>
        <authorList>
            <person name="Yu Q."/>
            <person name="Qi Y."/>
            <person name="Zhang H."/>
            <person name="Lu Y."/>
            <person name="Pu J."/>
        </authorList>
    </citation>
    <scope>NUCLEOTIDE SEQUENCE [LARGE SCALE GENOMIC DNA]</scope>
    <source>
        <strain evidence="1 2">IITR13</strain>
    </source>
</reference>
<dbReference type="RefSeq" id="WP_125060841.1">
    <property type="nucleotide sequence ID" value="NZ_LAVS01000089.1"/>
</dbReference>
<proteinExistence type="predicted"/>
<gene>
    <name evidence="1" type="ORF">EIK76_06770</name>
</gene>